<keyword evidence="5 7" id="KW-0472">Membrane</keyword>
<feature type="region of interest" description="Disordered" evidence="6">
    <location>
        <begin position="449"/>
        <end position="494"/>
    </location>
</feature>
<evidence type="ECO:0000256" key="5">
    <source>
        <dbReference type="ARBA" id="ARBA00023136"/>
    </source>
</evidence>
<evidence type="ECO:0000313" key="8">
    <source>
        <dbReference type="Ensembl" id="ENSMZEP00005017030.1"/>
    </source>
</evidence>
<dbReference type="PANTHER" id="PTHR31815:SF0">
    <property type="entry name" value="TRANSMEMBRANE PROTEIN 200A"/>
    <property type="match status" value="1"/>
</dbReference>
<dbReference type="AlphaFoldDB" id="A0A3P9C416"/>
<dbReference type="GO" id="GO:0016020">
    <property type="term" value="C:membrane"/>
    <property type="evidence" value="ECO:0007669"/>
    <property type="project" value="UniProtKB-SubCell"/>
</dbReference>
<keyword evidence="3 7" id="KW-0812">Transmembrane</keyword>
<evidence type="ECO:0000256" key="4">
    <source>
        <dbReference type="ARBA" id="ARBA00022989"/>
    </source>
</evidence>
<dbReference type="Proteomes" id="UP000265160">
    <property type="component" value="LG15"/>
</dbReference>
<dbReference type="GeneTree" id="ENSGT00530000063698"/>
<feature type="region of interest" description="Disordered" evidence="6">
    <location>
        <begin position="15"/>
        <end position="49"/>
    </location>
</feature>
<protein>
    <submittedName>
        <fullName evidence="8">Transmembrane protein 200A</fullName>
    </submittedName>
</protein>
<evidence type="ECO:0000256" key="3">
    <source>
        <dbReference type="ARBA" id="ARBA00022692"/>
    </source>
</evidence>
<keyword evidence="9" id="KW-1185">Reference proteome</keyword>
<dbReference type="RefSeq" id="XP_004542104.2">
    <property type="nucleotide sequence ID" value="XM_004542047.4"/>
</dbReference>
<name>A0A3P9C416_9CICH</name>
<dbReference type="Pfam" id="PF10177">
    <property type="entry name" value="DUF2371"/>
    <property type="match status" value="1"/>
</dbReference>
<evidence type="ECO:0000256" key="2">
    <source>
        <dbReference type="ARBA" id="ARBA00005308"/>
    </source>
</evidence>
<feature type="region of interest" description="Disordered" evidence="6">
    <location>
        <begin position="375"/>
        <end position="411"/>
    </location>
</feature>
<evidence type="ECO:0000256" key="7">
    <source>
        <dbReference type="SAM" id="Phobius"/>
    </source>
</evidence>
<feature type="transmembrane region" description="Helical" evidence="7">
    <location>
        <begin position="66"/>
        <end position="88"/>
    </location>
</feature>
<sequence>MTAAAGVLTGLAKLKRQDSARSQHRPVPPTSPGLGHAAPEAAPRKRKRRTDVVVVRGRLRLYSASGFFLLLGLIILAIGIGMATLGYWPHSKAILAGGGTGVKTENDAANARHNGQGTPSKETESALMRFLEQHLHSERMKMLGPFTMGIGIFIFICANAILHENRDRETKIIHMRDMYSTVIDIHRLRQKEQKQHQHRNSTCVREVGDLRVFSCDTAARLASNSLLAFSRAGSIAGGGRGSTEEEEVLLEDEEYHRRREQAKMDCNFAGLLAPLYKDRPFCGPGVGLVHSDSMRHQWSADGDGERGGHHARSIVSSSISAFTLPVIKLNNCVIDEPEMEAITEEDRGGERREGERLQPLTSVESLVVPVASVAKASKPPGLHRSNSASSSSRCSSLSSSSLSPAPSSTSGCWLSPGAAKSDFGSNSSLHMLNSHSKSLDLERRPSMLSVNPEQRKHPSWPRLDRSNSSRSNSGSRGSTKGYKRLEDREEQGDRLLEVSQSVAERRDYSKREKLLMISRSHNNLSFEHDEFNSSTLKRGSSETRF</sequence>
<evidence type="ECO:0000313" key="9">
    <source>
        <dbReference type="Proteomes" id="UP000265160"/>
    </source>
</evidence>
<evidence type="ECO:0000256" key="1">
    <source>
        <dbReference type="ARBA" id="ARBA00004141"/>
    </source>
</evidence>
<reference evidence="8" key="3">
    <citation type="submission" date="2025-09" db="UniProtKB">
        <authorList>
            <consortium name="Ensembl"/>
        </authorList>
    </citation>
    <scope>IDENTIFICATION</scope>
</reference>
<reference evidence="8 9" key="1">
    <citation type="journal article" date="2014" name="Nature">
        <title>The genomic substrate for adaptive radiation in African cichlid fish.</title>
        <authorList>
            <person name="Brawand D."/>
            <person name="Wagner C.E."/>
            <person name="Li Y.I."/>
            <person name="Malinsky M."/>
            <person name="Keller I."/>
            <person name="Fan S."/>
            <person name="Simakov O."/>
            <person name="Ng A.Y."/>
            <person name="Lim Z.W."/>
            <person name="Bezault E."/>
            <person name="Turner-Maier J."/>
            <person name="Johnson J."/>
            <person name="Alcazar R."/>
            <person name="Noh H.J."/>
            <person name="Russell P."/>
            <person name="Aken B."/>
            <person name="Alfoldi J."/>
            <person name="Amemiya C."/>
            <person name="Azzouzi N."/>
            <person name="Baroiller J.F."/>
            <person name="Barloy-Hubler F."/>
            <person name="Berlin A."/>
            <person name="Bloomquist R."/>
            <person name="Carleton K.L."/>
            <person name="Conte M.A."/>
            <person name="D'Cotta H."/>
            <person name="Eshel O."/>
            <person name="Gaffney L."/>
            <person name="Galibert F."/>
            <person name="Gante H.F."/>
            <person name="Gnerre S."/>
            <person name="Greuter L."/>
            <person name="Guyon R."/>
            <person name="Haddad N.S."/>
            <person name="Haerty W."/>
            <person name="Harris R.M."/>
            <person name="Hofmann H.A."/>
            <person name="Hourlier T."/>
            <person name="Hulata G."/>
            <person name="Jaffe D.B."/>
            <person name="Lara M."/>
            <person name="Lee A.P."/>
            <person name="MacCallum I."/>
            <person name="Mwaiko S."/>
            <person name="Nikaido M."/>
            <person name="Nishihara H."/>
            <person name="Ozouf-Costaz C."/>
            <person name="Penman D.J."/>
            <person name="Przybylski D."/>
            <person name="Rakotomanga M."/>
            <person name="Renn S.C.P."/>
            <person name="Ribeiro F.J."/>
            <person name="Ron M."/>
            <person name="Salzburger W."/>
            <person name="Sanchez-Pulido L."/>
            <person name="Santos M.E."/>
            <person name="Searle S."/>
            <person name="Sharpe T."/>
            <person name="Swofford R."/>
            <person name="Tan F.J."/>
            <person name="Williams L."/>
            <person name="Young S."/>
            <person name="Yin S."/>
            <person name="Okada N."/>
            <person name="Kocher T.D."/>
            <person name="Miska E.A."/>
            <person name="Lander E.S."/>
            <person name="Venkatesh B."/>
            <person name="Fernald R.D."/>
            <person name="Meyer A."/>
            <person name="Ponting C.P."/>
            <person name="Streelman J.T."/>
            <person name="Lindblad-Toh K."/>
            <person name="Seehausen O."/>
            <person name="Di Palma F."/>
        </authorList>
    </citation>
    <scope>NUCLEOTIDE SEQUENCE</scope>
</reference>
<feature type="compositionally biased region" description="Low complexity" evidence="6">
    <location>
        <begin position="375"/>
        <end position="410"/>
    </location>
</feature>
<feature type="transmembrane region" description="Helical" evidence="7">
    <location>
        <begin position="142"/>
        <end position="162"/>
    </location>
</feature>
<dbReference type="Ensembl" id="ENSMZET00005017574.1">
    <property type="protein sequence ID" value="ENSMZEP00005017030.1"/>
    <property type="gene ID" value="ENSMZEG00005012788.1"/>
</dbReference>
<dbReference type="KEGG" id="mze:101463684"/>
<dbReference type="PANTHER" id="PTHR31815">
    <property type="entry name" value="AGAP005329-PA"/>
    <property type="match status" value="1"/>
</dbReference>
<keyword evidence="4 7" id="KW-1133">Transmembrane helix</keyword>
<dbReference type="CTD" id="114801"/>
<evidence type="ECO:0000256" key="6">
    <source>
        <dbReference type="SAM" id="MobiDB-lite"/>
    </source>
</evidence>
<proteinExistence type="inferred from homology"/>
<feature type="compositionally biased region" description="Basic and acidic residues" evidence="6">
    <location>
        <begin position="483"/>
        <end position="494"/>
    </location>
</feature>
<comment type="similarity">
    <text evidence="2">Belongs to the TMEM200 family.</text>
</comment>
<feature type="compositionally biased region" description="Low complexity" evidence="6">
    <location>
        <begin position="468"/>
        <end position="478"/>
    </location>
</feature>
<accession>A0A3P9C416</accession>
<dbReference type="InterPro" id="IPR018787">
    <property type="entry name" value="DUF2371_TMEM200"/>
</dbReference>
<reference evidence="8" key="2">
    <citation type="submission" date="2025-08" db="UniProtKB">
        <authorList>
            <consortium name="Ensembl"/>
        </authorList>
    </citation>
    <scope>IDENTIFICATION</scope>
</reference>
<organism evidence="8 9">
    <name type="scientific">Maylandia zebra</name>
    <name type="common">zebra mbuna</name>
    <dbReference type="NCBI Taxonomy" id="106582"/>
    <lineage>
        <taxon>Eukaryota</taxon>
        <taxon>Metazoa</taxon>
        <taxon>Chordata</taxon>
        <taxon>Craniata</taxon>
        <taxon>Vertebrata</taxon>
        <taxon>Euteleostomi</taxon>
        <taxon>Actinopterygii</taxon>
        <taxon>Neopterygii</taxon>
        <taxon>Teleostei</taxon>
        <taxon>Neoteleostei</taxon>
        <taxon>Acanthomorphata</taxon>
        <taxon>Ovalentaria</taxon>
        <taxon>Cichlomorphae</taxon>
        <taxon>Cichliformes</taxon>
        <taxon>Cichlidae</taxon>
        <taxon>African cichlids</taxon>
        <taxon>Pseudocrenilabrinae</taxon>
        <taxon>Haplochromini</taxon>
        <taxon>Maylandia</taxon>
        <taxon>Maylandia zebra complex</taxon>
    </lineage>
</organism>
<comment type="subcellular location">
    <subcellularLocation>
        <location evidence="1">Membrane</location>
        <topology evidence="1">Multi-pass membrane protein</topology>
    </subcellularLocation>
</comment>
<dbReference type="STRING" id="106582.ENSMZEP00005017030"/>